<dbReference type="Proteomes" id="UP000658754">
    <property type="component" value="Unassembled WGS sequence"/>
</dbReference>
<evidence type="ECO:0000313" key="2">
    <source>
        <dbReference type="EMBL" id="GGI70658.1"/>
    </source>
</evidence>
<protein>
    <submittedName>
        <fullName evidence="2">Uncharacterized protein</fullName>
    </submittedName>
</protein>
<gene>
    <name evidence="2" type="ORF">GCM10007175_04300</name>
</gene>
<comment type="caution">
    <text evidence="2">The sequence shown here is derived from an EMBL/GenBank/DDBJ whole genome shotgun (WGS) entry which is preliminary data.</text>
</comment>
<organism evidence="2 3">
    <name type="scientific">Pseudarthrobacter scleromae</name>
    <dbReference type="NCBI Taxonomy" id="158897"/>
    <lineage>
        <taxon>Bacteria</taxon>
        <taxon>Bacillati</taxon>
        <taxon>Actinomycetota</taxon>
        <taxon>Actinomycetes</taxon>
        <taxon>Micrococcales</taxon>
        <taxon>Micrococcaceae</taxon>
        <taxon>Pseudarthrobacter</taxon>
    </lineage>
</organism>
<evidence type="ECO:0000256" key="1">
    <source>
        <dbReference type="SAM" id="Phobius"/>
    </source>
</evidence>
<keyword evidence="3" id="KW-1185">Reference proteome</keyword>
<sequence length="60" mass="6590">MATLFLYLGIALALCAMAVLGVGLRQLAREKKSLSRGQYSLFIALCLVGIASFFMYAWLD</sequence>
<dbReference type="EMBL" id="BMKV01000001">
    <property type="protein sequence ID" value="GGI70658.1"/>
    <property type="molecule type" value="Genomic_DNA"/>
</dbReference>
<reference evidence="3" key="1">
    <citation type="journal article" date="2019" name="Int. J. Syst. Evol. Microbiol.">
        <title>The Global Catalogue of Microorganisms (GCM) 10K type strain sequencing project: providing services to taxonomists for standard genome sequencing and annotation.</title>
        <authorList>
            <consortium name="The Broad Institute Genomics Platform"/>
            <consortium name="The Broad Institute Genome Sequencing Center for Infectious Disease"/>
            <person name="Wu L."/>
            <person name="Ma J."/>
        </authorList>
    </citation>
    <scope>NUCLEOTIDE SEQUENCE [LARGE SCALE GENOMIC DNA]</scope>
    <source>
        <strain evidence="3">CGMCC 1.3601</strain>
    </source>
</reference>
<keyword evidence="1" id="KW-1133">Transmembrane helix</keyword>
<feature type="transmembrane region" description="Helical" evidence="1">
    <location>
        <begin position="6"/>
        <end position="27"/>
    </location>
</feature>
<keyword evidence="1" id="KW-0472">Membrane</keyword>
<feature type="transmembrane region" description="Helical" evidence="1">
    <location>
        <begin position="39"/>
        <end position="59"/>
    </location>
</feature>
<accession>A0ABQ2CE34</accession>
<dbReference type="RefSeq" id="WP_188727348.1">
    <property type="nucleotide sequence ID" value="NZ_BMKV01000001.1"/>
</dbReference>
<evidence type="ECO:0000313" key="3">
    <source>
        <dbReference type="Proteomes" id="UP000658754"/>
    </source>
</evidence>
<keyword evidence="1" id="KW-0812">Transmembrane</keyword>
<proteinExistence type="predicted"/>
<name>A0ABQ2CE34_9MICC</name>